<dbReference type="GO" id="GO:0016301">
    <property type="term" value="F:kinase activity"/>
    <property type="evidence" value="ECO:0007669"/>
    <property type="project" value="UniProtKB-KW"/>
</dbReference>
<evidence type="ECO:0000313" key="2">
    <source>
        <dbReference type="Proteomes" id="UP000189628"/>
    </source>
</evidence>
<accession>A0A1U9VEF3</accession>
<proteinExistence type="predicted"/>
<keyword evidence="1" id="KW-0808">Transferase</keyword>
<keyword evidence="1" id="KW-0418">Kinase</keyword>
<protein>
    <submittedName>
        <fullName evidence="1">Deoxynucleotide monophosphate kinase</fullName>
    </submittedName>
</protein>
<dbReference type="SUPFAM" id="SSF52540">
    <property type="entry name" value="P-loop containing nucleoside triphosphate hydrolases"/>
    <property type="match status" value="1"/>
</dbReference>
<dbReference type="AlphaFoldDB" id="A0A1U9VEF3"/>
<dbReference type="EMBL" id="CP019911">
    <property type="protein sequence ID" value="AQW29059.1"/>
    <property type="molecule type" value="Genomic_DNA"/>
</dbReference>
<organism evidence="1 2">
    <name type="scientific">blood disease bacterium A2-HR MARDI</name>
    <dbReference type="NCBI Taxonomy" id="1944648"/>
    <lineage>
        <taxon>Bacteria</taxon>
        <taxon>Pseudomonadati</taxon>
        <taxon>Pseudomonadota</taxon>
        <taxon>Betaproteobacteria</taxon>
        <taxon>Burkholderiales</taxon>
        <taxon>Burkholderiaceae</taxon>
        <taxon>Ralstonia</taxon>
        <taxon>Ralstonia solanacearum species complex</taxon>
    </lineage>
</organism>
<sequence length="186" mass="20376">MPMLIGLTGPAQSGKDTAAQHLRARHGFRQIAFADPLRAMLMAAFALTPADFEPGRKEEVLPEIGKSPRQLMQSLGTEWGRQLVHPDLWVHLAEDTIQAECVTNGRSVVVSDVRMENEADMIRKHGGIVIHLHRAAARRVNPHSSERGIAVHGGDIEVFNNGRPEAMFEQLDAVVLAALEAAEARV</sequence>
<dbReference type="Pfam" id="PF21448">
    <property type="entry name" value="DNMK"/>
    <property type="match status" value="1"/>
</dbReference>
<dbReference type="InterPro" id="IPR027417">
    <property type="entry name" value="P-loop_NTPase"/>
</dbReference>
<name>A0A1U9VEF3_9RALS</name>
<dbReference type="Proteomes" id="UP000189628">
    <property type="component" value="Chromosome"/>
</dbReference>
<gene>
    <name evidence="1" type="ORF">B0B51_02835</name>
</gene>
<dbReference type="Gene3D" id="3.40.50.300">
    <property type="entry name" value="P-loop containing nucleotide triphosphate hydrolases"/>
    <property type="match status" value="1"/>
</dbReference>
<evidence type="ECO:0000313" key="1">
    <source>
        <dbReference type="EMBL" id="AQW29059.1"/>
    </source>
</evidence>
<dbReference type="InterPro" id="IPR048444">
    <property type="entry name" value="DNMK"/>
</dbReference>
<reference evidence="1 2" key="1">
    <citation type="submission" date="2017-02" db="EMBL/GenBank/DDBJ databases">
        <title>Blood Disease Bacterium A2-HR MARDI.</title>
        <authorList>
            <person name="Badrun R."/>
            <person name="Abu Bakar N."/>
            <person name="Laboh R."/>
        </authorList>
    </citation>
    <scope>NUCLEOTIDE SEQUENCE [LARGE SCALE GENOMIC DNA]</scope>
    <source>
        <strain evidence="1 2">A2-HR MARDI</strain>
    </source>
</reference>